<dbReference type="EMBL" id="JAACJS010000002">
    <property type="protein sequence ID" value="NCI49138.1"/>
    <property type="molecule type" value="Genomic_DNA"/>
</dbReference>
<evidence type="ECO:0000313" key="2">
    <source>
        <dbReference type="Proteomes" id="UP000753802"/>
    </source>
</evidence>
<comment type="caution">
    <text evidence="1">The sequence shown here is derived from an EMBL/GenBank/DDBJ whole genome shotgun (WGS) entry which is preliminary data.</text>
</comment>
<organism evidence="1 2">
    <name type="scientific">Sediminibacterium roseum</name>
    <dbReference type="NCBI Taxonomy" id="1978412"/>
    <lineage>
        <taxon>Bacteria</taxon>
        <taxon>Pseudomonadati</taxon>
        <taxon>Bacteroidota</taxon>
        <taxon>Chitinophagia</taxon>
        <taxon>Chitinophagales</taxon>
        <taxon>Chitinophagaceae</taxon>
        <taxon>Sediminibacterium</taxon>
    </lineage>
</organism>
<dbReference type="RefSeq" id="WP_161817434.1">
    <property type="nucleotide sequence ID" value="NZ_JAACJS010000002.1"/>
</dbReference>
<gene>
    <name evidence="1" type="ORF">GWC95_04335</name>
</gene>
<sequence length="132" mass="14672">MAPTGYSGTPLIKKLGIKPGMKICLVNPPTNYFELLEADVSAQVVKSGGDFVHIFAERAKDLEKQFQLTIHSIAPGGTIWISWYKKSAKMPTDITEDTIRQIVLPTGWVDVKVCAVSELWSGLKIVRRLSER</sequence>
<dbReference type="Proteomes" id="UP000753802">
    <property type="component" value="Unassembled WGS sequence"/>
</dbReference>
<proteinExistence type="predicted"/>
<protein>
    <submittedName>
        <fullName evidence="1">DUF3052 domain-containing protein</fullName>
    </submittedName>
</protein>
<evidence type="ECO:0000313" key="1">
    <source>
        <dbReference type="EMBL" id="NCI49138.1"/>
    </source>
</evidence>
<keyword evidence="2" id="KW-1185">Reference proteome</keyword>
<name>A0ABW9ZSU9_9BACT</name>
<reference evidence="1 2" key="1">
    <citation type="submission" date="2020-01" db="EMBL/GenBank/DDBJ databases">
        <title>Genome analysis.</title>
        <authorList>
            <person name="Wu S."/>
            <person name="Wang G."/>
        </authorList>
    </citation>
    <scope>NUCLEOTIDE SEQUENCE [LARGE SCALE GENOMIC DNA]</scope>
    <source>
        <strain evidence="1 2">SYL130</strain>
    </source>
</reference>
<accession>A0ABW9ZSU9</accession>